<dbReference type="Gene3D" id="3.40.50.2300">
    <property type="match status" value="2"/>
</dbReference>
<evidence type="ECO:0000256" key="2">
    <source>
        <dbReference type="ARBA" id="ARBA00023125"/>
    </source>
</evidence>
<dbReference type="PROSITE" id="PS50932">
    <property type="entry name" value="HTH_LACI_2"/>
    <property type="match status" value="1"/>
</dbReference>
<dbReference type="InterPro" id="IPR010982">
    <property type="entry name" value="Lambda_DNA-bd_dom_sf"/>
</dbReference>
<comment type="caution">
    <text evidence="5">The sequence shown here is derived from an EMBL/GenBank/DDBJ whole genome shotgun (WGS) entry which is preliminary data.</text>
</comment>
<dbReference type="Gene3D" id="1.10.260.40">
    <property type="entry name" value="lambda repressor-like DNA-binding domains"/>
    <property type="match status" value="1"/>
</dbReference>
<organism evidence="5 6">
    <name type="scientific">Nocardioides marinus</name>
    <dbReference type="NCBI Taxonomy" id="374514"/>
    <lineage>
        <taxon>Bacteria</taxon>
        <taxon>Bacillati</taxon>
        <taxon>Actinomycetota</taxon>
        <taxon>Actinomycetes</taxon>
        <taxon>Propionibacteriales</taxon>
        <taxon>Nocardioidaceae</taxon>
        <taxon>Nocardioides</taxon>
    </lineage>
</organism>
<feature type="domain" description="HTH lacI-type" evidence="4">
    <location>
        <begin position="7"/>
        <end position="61"/>
    </location>
</feature>
<keyword evidence="6" id="KW-1185">Reference proteome</keyword>
<evidence type="ECO:0000259" key="4">
    <source>
        <dbReference type="PROSITE" id="PS50932"/>
    </source>
</evidence>
<evidence type="ECO:0000313" key="5">
    <source>
        <dbReference type="EMBL" id="NYI12182.1"/>
    </source>
</evidence>
<dbReference type="Proteomes" id="UP000537326">
    <property type="component" value="Unassembled WGS sequence"/>
</dbReference>
<proteinExistence type="predicted"/>
<dbReference type="GO" id="GO:0003700">
    <property type="term" value="F:DNA-binding transcription factor activity"/>
    <property type="evidence" value="ECO:0007669"/>
    <property type="project" value="TreeGrafter"/>
</dbReference>
<dbReference type="SMART" id="SM00354">
    <property type="entry name" value="HTH_LACI"/>
    <property type="match status" value="1"/>
</dbReference>
<dbReference type="InterPro" id="IPR000843">
    <property type="entry name" value="HTH_LacI"/>
</dbReference>
<accession>A0A7Y9YJD5</accession>
<dbReference type="AlphaFoldDB" id="A0A7Y9YJD5"/>
<protein>
    <submittedName>
        <fullName evidence="5">LacI family transcriptional regulator</fullName>
    </submittedName>
</protein>
<dbReference type="RefSeq" id="WP_343045758.1">
    <property type="nucleotide sequence ID" value="NZ_BAAAPP010000001.1"/>
</dbReference>
<name>A0A7Y9YJD5_9ACTN</name>
<keyword evidence="2" id="KW-0238">DNA-binding</keyword>
<dbReference type="PANTHER" id="PTHR30146">
    <property type="entry name" value="LACI-RELATED TRANSCRIPTIONAL REPRESSOR"/>
    <property type="match status" value="1"/>
</dbReference>
<sequence length="340" mass="36026">MASSRSVSVKDVAAAAGVSLGTVSNVLNRPDRVSASTRQRVQAAMADLGFVRNESARQLRAGTSRTLAYVMLDAGNPFFTDVALGVEAAAEEQGLTVMLCNSANRESRERAHVELLEQQRVQGVLVTPVDPHAAFLDRLSSRGTPVVIVDRTRDDDAFCSVAVDDVLGGRLAVEHLLDRGHERVAFVGGPASIGQVRDRLRGARDAWADAGLPDGDLVVLETDQLVVGEGREAGARLAGLPARRRPTAAFCANDLLALGLLQHAISTGRSVPEDLAIVGYDDIEFAAAAAVPLTSVRQPRQLLGRTAAELVLAEASDPGHRHQQVLFTPELVARASTAGR</sequence>
<dbReference type="EMBL" id="JACBZI010000001">
    <property type="protein sequence ID" value="NYI12182.1"/>
    <property type="molecule type" value="Genomic_DNA"/>
</dbReference>
<dbReference type="InterPro" id="IPR028082">
    <property type="entry name" value="Peripla_BP_I"/>
</dbReference>
<keyword evidence="1" id="KW-0805">Transcription regulation</keyword>
<evidence type="ECO:0000256" key="3">
    <source>
        <dbReference type="ARBA" id="ARBA00023163"/>
    </source>
</evidence>
<evidence type="ECO:0000313" key="6">
    <source>
        <dbReference type="Proteomes" id="UP000537326"/>
    </source>
</evidence>
<reference evidence="5 6" key="1">
    <citation type="submission" date="2020-07" db="EMBL/GenBank/DDBJ databases">
        <title>Sequencing the genomes of 1000 actinobacteria strains.</title>
        <authorList>
            <person name="Klenk H.-P."/>
        </authorList>
    </citation>
    <scope>NUCLEOTIDE SEQUENCE [LARGE SCALE GENOMIC DNA]</scope>
    <source>
        <strain evidence="5 6">DSM 18248</strain>
    </source>
</reference>
<dbReference type="InterPro" id="IPR046335">
    <property type="entry name" value="LacI/GalR-like_sensor"/>
</dbReference>
<dbReference type="GO" id="GO:0000976">
    <property type="term" value="F:transcription cis-regulatory region binding"/>
    <property type="evidence" value="ECO:0007669"/>
    <property type="project" value="TreeGrafter"/>
</dbReference>
<dbReference type="CDD" id="cd06293">
    <property type="entry name" value="PBP1_LacI-like"/>
    <property type="match status" value="1"/>
</dbReference>
<dbReference type="Pfam" id="PF00356">
    <property type="entry name" value="LacI"/>
    <property type="match status" value="1"/>
</dbReference>
<dbReference type="PANTHER" id="PTHR30146:SF109">
    <property type="entry name" value="HTH-TYPE TRANSCRIPTIONAL REGULATOR GALS"/>
    <property type="match status" value="1"/>
</dbReference>
<dbReference type="PROSITE" id="PS00356">
    <property type="entry name" value="HTH_LACI_1"/>
    <property type="match status" value="1"/>
</dbReference>
<dbReference type="SUPFAM" id="SSF47413">
    <property type="entry name" value="lambda repressor-like DNA-binding domains"/>
    <property type="match status" value="1"/>
</dbReference>
<keyword evidence="3" id="KW-0804">Transcription</keyword>
<dbReference type="SUPFAM" id="SSF53822">
    <property type="entry name" value="Periplasmic binding protein-like I"/>
    <property type="match status" value="1"/>
</dbReference>
<dbReference type="Pfam" id="PF13377">
    <property type="entry name" value="Peripla_BP_3"/>
    <property type="match status" value="1"/>
</dbReference>
<dbReference type="CDD" id="cd01392">
    <property type="entry name" value="HTH_LacI"/>
    <property type="match status" value="1"/>
</dbReference>
<gene>
    <name evidence="5" type="ORF">BKA05_003697</name>
</gene>
<evidence type="ECO:0000256" key="1">
    <source>
        <dbReference type="ARBA" id="ARBA00023015"/>
    </source>
</evidence>